<evidence type="ECO:0000313" key="3">
    <source>
        <dbReference type="Proteomes" id="UP000242770"/>
    </source>
</evidence>
<evidence type="ECO:0000313" key="2">
    <source>
        <dbReference type="EMBL" id="CDW96694.1"/>
    </source>
</evidence>
<dbReference type="Proteomes" id="UP000242770">
    <property type="component" value="Unassembled WGS sequence"/>
</dbReference>
<feature type="compositionally biased region" description="Low complexity" evidence="1">
    <location>
        <begin position="199"/>
        <end position="209"/>
    </location>
</feature>
<feature type="compositionally biased region" description="Polar residues" evidence="1">
    <location>
        <begin position="214"/>
        <end position="224"/>
    </location>
</feature>
<name>A0A0F7S5X6_9BASI</name>
<feature type="region of interest" description="Disordered" evidence="1">
    <location>
        <begin position="127"/>
        <end position="261"/>
    </location>
</feature>
<dbReference type="STRING" id="49012.A0A0F7S5X6"/>
<feature type="compositionally biased region" description="Pro residues" evidence="1">
    <location>
        <begin position="227"/>
        <end position="240"/>
    </location>
</feature>
<sequence>MPPKSTNPQQKGKQPKGGPAGSSSSKSSAAPKAGPTWIAPKSITHPEHHHTLNHLDQVASYYAAVSASSSSSNACSSDTACRLQTEMVRSAKTLSSKAVIRMDTSLTASVRSRVSGPHDHMIKSRCGEMQVDVSRTDQAEVDDKKVSNRVSQRRRRRTASIKKQLLQQADSLAKPHTTTLSRKQRREQRRTRIAKRGTASSSSLAVPPAATNPALGSQPTTVNLPTSAPPEPPASPPRPPQTASVTPAPWQKKRRIPRPQLAHFNDRVQGSHWDDIFTKLNPDEAQNDPTRAYATQALGYWQKAARSRGDHLVLSGVGKNGALGPQLP</sequence>
<keyword evidence="3" id="KW-1185">Reference proteome</keyword>
<dbReference type="AlphaFoldDB" id="A0A0F7S5X6"/>
<proteinExistence type="predicted"/>
<feature type="compositionally biased region" description="Low complexity" evidence="1">
    <location>
        <begin position="21"/>
        <end position="35"/>
    </location>
</feature>
<accession>A0A0F7S5X6</accession>
<feature type="compositionally biased region" description="Basic residues" evidence="1">
    <location>
        <begin position="151"/>
        <end position="160"/>
    </location>
</feature>
<feature type="compositionally biased region" description="Basic residues" evidence="1">
    <location>
        <begin position="182"/>
        <end position="195"/>
    </location>
</feature>
<organism evidence="2 3">
    <name type="scientific">Sporisorium scitamineum</name>
    <dbReference type="NCBI Taxonomy" id="49012"/>
    <lineage>
        <taxon>Eukaryota</taxon>
        <taxon>Fungi</taxon>
        <taxon>Dikarya</taxon>
        <taxon>Basidiomycota</taxon>
        <taxon>Ustilaginomycotina</taxon>
        <taxon>Ustilaginomycetes</taxon>
        <taxon>Ustilaginales</taxon>
        <taxon>Ustilaginaceae</taxon>
        <taxon>Sporisorium</taxon>
    </lineage>
</organism>
<feature type="region of interest" description="Disordered" evidence="1">
    <location>
        <begin position="1"/>
        <end position="48"/>
    </location>
</feature>
<reference evidence="3" key="1">
    <citation type="submission" date="2014-06" db="EMBL/GenBank/DDBJ databases">
        <authorList>
            <person name="Berkman P.J."/>
        </authorList>
    </citation>
    <scope>NUCLEOTIDE SEQUENCE [LARGE SCALE GENOMIC DNA]</scope>
</reference>
<gene>
    <name evidence="2" type="primary">SSCI14910.1</name>
</gene>
<protein>
    <submittedName>
        <fullName evidence="2">Uncharacterized protein</fullName>
    </submittedName>
</protein>
<feature type="compositionally biased region" description="Polar residues" evidence="1">
    <location>
        <begin position="165"/>
        <end position="181"/>
    </location>
</feature>
<feature type="compositionally biased region" description="Basic and acidic residues" evidence="1">
    <location>
        <begin position="134"/>
        <end position="146"/>
    </location>
</feature>
<dbReference type="EMBL" id="CCFA01000770">
    <property type="protein sequence ID" value="CDW96694.1"/>
    <property type="molecule type" value="Genomic_DNA"/>
</dbReference>
<evidence type="ECO:0000256" key="1">
    <source>
        <dbReference type="SAM" id="MobiDB-lite"/>
    </source>
</evidence>